<geneLocation type="plasmid" evidence="3">
    <name>unnamed1</name>
</geneLocation>
<dbReference type="Gene3D" id="2.60.40.10">
    <property type="entry name" value="Immunoglobulins"/>
    <property type="match status" value="1"/>
</dbReference>
<evidence type="ECO:0000313" key="4">
    <source>
        <dbReference type="Proteomes" id="UP000276254"/>
    </source>
</evidence>
<dbReference type="PANTHER" id="PTHR30251">
    <property type="entry name" value="PILUS ASSEMBLY CHAPERONE"/>
    <property type="match status" value="1"/>
</dbReference>
<dbReference type="InterPro" id="IPR013783">
    <property type="entry name" value="Ig-like_fold"/>
</dbReference>
<dbReference type="GO" id="GO:0030288">
    <property type="term" value="C:outer membrane-bounded periplasmic space"/>
    <property type="evidence" value="ECO:0007669"/>
    <property type="project" value="InterPro"/>
</dbReference>
<evidence type="ECO:0000313" key="3">
    <source>
        <dbReference type="EMBL" id="AYJ84784.1"/>
    </source>
</evidence>
<dbReference type="InterPro" id="IPR050643">
    <property type="entry name" value="Periplasmic_pilus_chap"/>
</dbReference>
<evidence type="ECO:0000259" key="2">
    <source>
        <dbReference type="Pfam" id="PF00345"/>
    </source>
</evidence>
<feature type="domain" description="Pili assembly chaperone N-terminal" evidence="2">
    <location>
        <begin position="29"/>
        <end position="143"/>
    </location>
</feature>
<keyword evidence="3" id="KW-0614">Plasmid</keyword>
<reference evidence="3 4" key="1">
    <citation type="submission" date="2018-09" db="EMBL/GenBank/DDBJ databases">
        <title>Sphingomonas peninsula sp. nov., isolated from fildes peninsula, Antarctic soil.</title>
        <authorList>
            <person name="Yingchao G."/>
        </authorList>
    </citation>
    <scope>NUCLEOTIDE SEQUENCE [LARGE SCALE GENOMIC DNA]</scope>
    <source>
        <strain evidence="3 4">YZ-8</strain>
        <plasmid evidence="3 4">unnamed1</plasmid>
    </source>
</reference>
<dbReference type="Proteomes" id="UP000276254">
    <property type="component" value="Plasmid unnamed1"/>
</dbReference>
<keyword evidence="4" id="KW-1185">Reference proteome</keyword>
<protein>
    <submittedName>
        <fullName evidence="3">Molecular chaperone</fullName>
    </submittedName>
</protein>
<dbReference type="OrthoDB" id="511700at2"/>
<proteinExistence type="predicted"/>
<evidence type="ECO:0000256" key="1">
    <source>
        <dbReference type="SAM" id="SignalP"/>
    </source>
</evidence>
<gene>
    <name evidence="3" type="ORF">D3Y57_01420</name>
</gene>
<feature type="signal peptide" evidence="1">
    <location>
        <begin position="1"/>
        <end position="26"/>
    </location>
</feature>
<accession>A0A494TC12</accession>
<dbReference type="InterPro" id="IPR008962">
    <property type="entry name" value="PapD-like_sf"/>
</dbReference>
<dbReference type="PANTHER" id="PTHR30251:SF4">
    <property type="entry name" value="SLR1668 PROTEIN"/>
    <property type="match status" value="1"/>
</dbReference>
<dbReference type="AlphaFoldDB" id="A0A494TC12"/>
<dbReference type="Pfam" id="PF00345">
    <property type="entry name" value="PapD_N"/>
    <property type="match status" value="1"/>
</dbReference>
<organism evidence="3 4">
    <name type="scientific">Sphingomonas paeninsulae</name>
    <dbReference type="NCBI Taxonomy" id="2319844"/>
    <lineage>
        <taxon>Bacteria</taxon>
        <taxon>Pseudomonadati</taxon>
        <taxon>Pseudomonadota</taxon>
        <taxon>Alphaproteobacteria</taxon>
        <taxon>Sphingomonadales</taxon>
        <taxon>Sphingomonadaceae</taxon>
        <taxon>Sphingomonas</taxon>
    </lineage>
</organism>
<keyword evidence="1" id="KW-0732">Signal</keyword>
<feature type="chain" id="PRO_5019870592" evidence="1">
    <location>
        <begin position="27"/>
        <end position="249"/>
    </location>
</feature>
<dbReference type="SUPFAM" id="SSF49354">
    <property type="entry name" value="PapD-like"/>
    <property type="match status" value="1"/>
</dbReference>
<dbReference type="InterPro" id="IPR016147">
    <property type="entry name" value="Pili_assmbl_chaperone_N"/>
</dbReference>
<sequence>MAQMRAQKSICAAAVAALLMPATVQAASLKVYPVRVVLTANEPVQTMKIQNGEAAPVRVQLRVFSWHQENGKDLFEETRDVLANPGLFEIAAGGEQIARFGLRTNLGAAEKSYRVFLEEIPDSRPSEPGKVRTLLRISIPIFASVPNAAGRLNWRTWASGPGTQTFSVVNQGTAHVQINRLAIMRADGMKLGASDLSAYLLPGASQKITVKIDAPVHPGELVKLNAVTDQGTLTDVLTNEAGPHEADHL</sequence>
<dbReference type="GO" id="GO:0071555">
    <property type="term" value="P:cell wall organization"/>
    <property type="evidence" value="ECO:0007669"/>
    <property type="project" value="InterPro"/>
</dbReference>
<dbReference type="KEGG" id="spha:D3Y57_01420"/>
<name>A0A494TC12_SPHPE</name>
<dbReference type="EMBL" id="CP032828">
    <property type="protein sequence ID" value="AYJ84784.1"/>
    <property type="molecule type" value="Genomic_DNA"/>
</dbReference>